<dbReference type="Proteomes" id="UP000178534">
    <property type="component" value="Unassembled WGS sequence"/>
</dbReference>
<evidence type="ECO:0000313" key="8">
    <source>
        <dbReference type="EMBL" id="OGZ13424.1"/>
    </source>
</evidence>
<dbReference type="GO" id="GO:0005576">
    <property type="term" value="C:extracellular region"/>
    <property type="evidence" value="ECO:0007669"/>
    <property type="project" value="UniProtKB-SubCell"/>
</dbReference>
<keyword evidence="3" id="KW-0677">Repeat</keyword>
<dbReference type="Gene3D" id="2.180.10.10">
    <property type="entry name" value="RHS repeat-associated core"/>
    <property type="match status" value="1"/>
</dbReference>
<protein>
    <recommendedName>
        <fullName evidence="7">Teneurin-like YD-shell domain-containing protein</fullName>
    </recommendedName>
</protein>
<gene>
    <name evidence="8" type="ORF">A2942_01090</name>
</gene>
<dbReference type="NCBIfam" id="TIGR03696">
    <property type="entry name" value="Rhs_assc_core"/>
    <property type="match status" value="1"/>
</dbReference>
<dbReference type="STRING" id="1798665.A2942_01090"/>
<dbReference type="PANTHER" id="PTHR32305">
    <property type="match status" value="1"/>
</dbReference>
<dbReference type="Pfam" id="PF25023">
    <property type="entry name" value="TEN_YD-shell"/>
    <property type="match status" value="1"/>
</dbReference>
<feature type="compositionally biased region" description="Low complexity" evidence="5">
    <location>
        <begin position="172"/>
        <end position="188"/>
    </location>
</feature>
<keyword evidence="4" id="KW-0843">Virulence</keyword>
<dbReference type="PANTHER" id="PTHR32305:SF17">
    <property type="entry name" value="TRNA NUCLEASE WAPA"/>
    <property type="match status" value="1"/>
</dbReference>
<keyword evidence="6" id="KW-0812">Transmembrane</keyword>
<evidence type="ECO:0000256" key="6">
    <source>
        <dbReference type="SAM" id="Phobius"/>
    </source>
</evidence>
<name>A0A1G2DIC0_9BACT</name>
<proteinExistence type="predicted"/>
<evidence type="ECO:0000256" key="1">
    <source>
        <dbReference type="ARBA" id="ARBA00004613"/>
    </source>
</evidence>
<feature type="transmembrane region" description="Helical" evidence="6">
    <location>
        <begin position="21"/>
        <end position="40"/>
    </location>
</feature>
<evidence type="ECO:0000256" key="3">
    <source>
        <dbReference type="ARBA" id="ARBA00022737"/>
    </source>
</evidence>
<evidence type="ECO:0000256" key="2">
    <source>
        <dbReference type="ARBA" id="ARBA00022525"/>
    </source>
</evidence>
<organism evidence="8 9">
    <name type="scientific">Candidatus Lloydbacteria bacterium RIFCSPLOWO2_01_FULL_50_20</name>
    <dbReference type="NCBI Taxonomy" id="1798665"/>
    <lineage>
        <taxon>Bacteria</taxon>
        <taxon>Candidatus Lloydiibacteriota</taxon>
    </lineage>
</organism>
<dbReference type="InterPro" id="IPR022385">
    <property type="entry name" value="Rhs_assc_core"/>
</dbReference>
<dbReference type="EMBL" id="MHLP01000007">
    <property type="protein sequence ID" value="OGZ13424.1"/>
    <property type="molecule type" value="Genomic_DNA"/>
</dbReference>
<dbReference type="AlphaFoldDB" id="A0A1G2DIC0"/>
<evidence type="ECO:0000256" key="4">
    <source>
        <dbReference type="ARBA" id="ARBA00023026"/>
    </source>
</evidence>
<reference evidence="8 9" key="1">
    <citation type="journal article" date="2016" name="Nat. Commun.">
        <title>Thousands of microbial genomes shed light on interconnected biogeochemical processes in an aquifer system.</title>
        <authorList>
            <person name="Anantharaman K."/>
            <person name="Brown C.T."/>
            <person name="Hug L.A."/>
            <person name="Sharon I."/>
            <person name="Castelle C.J."/>
            <person name="Probst A.J."/>
            <person name="Thomas B.C."/>
            <person name="Singh A."/>
            <person name="Wilkins M.J."/>
            <person name="Karaoz U."/>
            <person name="Brodie E.L."/>
            <person name="Williams K.H."/>
            <person name="Hubbard S.S."/>
            <person name="Banfield J.F."/>
        </authorList>
    </citation>
    <scope>NUCLEOTIDE SEQUENCE [LARGE SCALE GENOMIC DNA]</scope>
</reference>
<dbReference type="InterPro" id="IPR003284">
    <property type="entry name" value="Sal_SpvB"/>
</dbReference>
<evidence type="ECO:0000259" key="7">
    <source>
        <dbReference type="Pfam" id="PF25023"/>
    </source>
</evidence>
<dbReference type="GO" id="GO:0005737">
    <property type="term" value="C:cytoplasm"/>
    <property type="evidence" value="ECO:0007669"/>
    <property type="project" value="InterPro"/>
</dbReference>
<dbReference type="Pfam" id="PF03534">
    <property type="entry name" value="SpvB"/>
    <property type="match status" value="1"/>
</dbReference>
<sequence>MEEHRGLFLFISTQRRQSAHLVALIVVSITLLIPTIAFAANNDPFRSGREAVNPKQSAGVGQSTGAMTYSYPLVIPPGRNGVQPNLSLNYSSDDKRPDSIFGYGWSMTLPYIERVNKLGTNNLYNQDTAHTFFTSSISGELLPVVNSTPIGGSFLGMILGASPLALLETSEESNTTQTQSEPTEQSASPAPDPTIVSDEIAQSFHTFADTFSTAFVYHPNEEGEWNSARERGTHDAKLGIPGFPVAGKSLSLVSVIPNPLTPALENLPATERATLKGEAIAQIGSIPKTLHGDYWIEVTAMNPIEGGVELFARAWDTNDDPIGFGQDGTVETERFRIFNPPILVDDPNGTIVRTWTDEITNEVKTRTLREDPVQAITETLLHTISLVGREDTQINAGSVGNTTDIFYPSTDGRAYRIPASETFATIRAGAGQGSPTGETSAAAVTLQASGTSNQYNVLTRGFFLFDTSPIGTDSISSSTLSLVASNTSFFDDFTDSVGVVAATTASDSDVANSDFEGTVGNTTRWATDRTIASLAHDDATYNSWTLNATGIAGINKTGITKIGLKSALDIDNTAPTWGSELASNVIFYFADNEGAGTTADPKLVVVHSAVPQGPTSLLLDDLTNPSNIATSSPYFSAIHANASTTALATSYQIQVDTAGTFTAPYWDSGKRTLSSSTPAGMRSPNIYATSTFALDGTTYYWRLRFYDQMGGVGDYSTATSTFRMRSASTVLQDLNYTYDAVGNIITIQDYSGNNAAASTTYTYDNLYRLTRASSTDAVLTNWLQTYAYDDLGNITSKSDVGSYTYAGTGWANPHAPTTVNGVTYGYDAAGNLTSAGAASYFWNYRNRLTDTNVNSTTTHYQYDHLDQRVQQDVKIGASATSSTIYWSKLFETKGATTTLYVFLPNGELLATVEGNGSATSTYIAHTDHQGSTNVMSDKNGNLAQLATYYPFGGKRNNELSSNGFQEKRGFIGQYEDAVVQLSYLNARYYDITRGQFASEDPLVQKIGLDLKEVQRLLLDPQLQNYYSYARNNPINLSDPSGEATIGQLLSQISALLTQLSAAITKQYSSTVSSVSSTLQTVSAASTQQVSKAVNTVYNFHGGAGLTFGGETSVGVRSGGAGAGVTAQQSYSFGVFKDKGFKFSIGGFKSYGNAFAAGDTEVTSAELNMCPVLTERPVIFGLSYGVGVGGFVAPNAGSVNDLLGTSNSVSYNAPFGSFQYSLGEQPTYALTYGPHLSGVTPGASYTQLPVSNEHWFSTSP</sequence>
<dbReference type="InterPro" id="IPR056823">
    <property type="entry name" value="TEN-like_YD-shell"/>
</dbReference>
<feature type="domain" description="Teneurin-like YD-shell" evidence="7">
    <location>
        <begin position="723"/>
        <end position="1034"/>
    </location>
</feature>
<evidence type="ECO:0000256" key="5">
    <source>
        <dbReference type="SAM" id="MobiDB-lite"/>
    </source>
</evidence>
<keyword evidence="2" id="KW-0964">Secreted</keyword>
<comment type="subcellular location">
    <subcellularLocation>
        <location evidence="1">Secreted</location>
    </subcellularLocation>
</comment>
<keyword evidence="6" id="KW-1133">Transmembrane helix</keyword>
<evidence type="ECO:0000313" key="9">
    <source>
        <dbReference type="Proteomes" id="UP000178534"/>
    </source>
</evidence>
<accession>A0A1G2DIC0</accession>
<keyword evidence="6" id="KW-0472">Membrane</keyword>
<dbReference type="InterPro" id="IPR050708">
    <property type="entry name" value="T6SS_VgrG/RHS"/>
</dbReference>
<feature type="region of interest" description="Disordered" evidence="5">
    <location>
        <begin position="169"/>
        <end position="195"/>
    </location>
</feature>
<comment type="caution">
    <text evidence="8">The sequence shown here is derived from an EMBL/GenBank/DDBJ whole genome shotgun (WGS) entry which is preliminary data.</text>
</comment>